<dbReference type="Pfam" id="PF18924">
    <property type="entry name" value="DUF5674"/>
    <property type="match status" value="1"/>
</dbReference>
<name>A0A926ZFX6_9CYAN</name>
<evidence type="ECO:0000313" key="1">
    <source>
        <dbReference type="EMBL" id="MBD2181325.1"/>
    </source>
</evidence>
<protein>
    <submittedName>
        <fullName evidence="1">Uncharacterized protein</fullName>
    </submittedName>
</protein>
<sequence>MIYLIQERATKEQIEEMLETLGSYIKLAVDIELLILAGGGEYHADCEAVLLENGSKQVDIWGADWYPLTQEVGYESLINIRPRQNNRSMEIQDPVIRERVAQIVQQLLGGL</sequence>
<proteinExistence type="predicted"/>
<evidence type="ECO:0000313" key="2">
    <source>
        <dbReference type="Proteomes" id="UP000641646"/>
    </source>
</evidence>
<organism evidence="1 2">
    <name type="scientific">Aerosakkonema funiforme FACHB-1375</name>
    <dbReference type="NCBI Taxonomy" id="2949571"/>
    <lineage>
        <taxon>Bacteria</taxon>
        <taxon>Bacillati</taxon>
        <taxon>Cyanobacteriota</taxon>
        <taxon>Cyanophyceae</taxon>
        <taxon>Oscillatoriophycideae</taxon>
        <taxon>Aerosakkonematales</taxon>
        <taxon>Aerosakkonemataceae</taxon>
        <taxon>Aerosakkonema</taxon>
    </lineage>
</organism>
<accession>A0A926ZFX6</accession>
<dbReference type="Proteomes" id="UP000641646">
    <property type="component" value="Unassembled WGS sequence"/>
</dbReference>
<reference evidence="1" key="1">
    <citation type="journal article" date="2015" name="ISME J.">
        <title>Draft Genome Sequence of Streptomyces incarnatus NRRL8089, which Produces the Nucleoside Antibiotic Sinefungin.</title>
        <authorList>
            <person name="Oshima K."/>
            <person name="Hattori M."/>
            <person name="Shimizu H."/>
            <person name="Fukuda K."/>
            <person name="Nemoto M."/>
            <person name="Inagaki K."/>
            <person name="Tamura T."/>
        </authorList>
    </citation>
    <scope>NUCLEOTIDE SEQUENCE</scope>
    <source>
        <strain evidence="1">FACHB-1375</strain>
    </source>
</reference>
<comment type="caution">
    <text evidence="1">The sequence shown here is derived from an EMBL/GenBank/DDBJ whole genome shotgun (WGS) entry which is preliminary data.</text>
</comment>
<dbReference type="InterPro" id="IPR043731">
    <property type="entry name" value="DUF5674"/>
</dbReference>
<dbReference type="AlphaFoldDB" id="A0A926ZFX6"/>
<dbReference type="EMBL" id="JACJPW010000019">
    <property type="protein sequence ID" value="MBD2181325.1"/>
    <property type="molecule type" value="Genomic_DNA"/>
</dbReference>
<keyword evidence="2" id="KW-1185">Reference proteome</keyword>
<reference evidence="1" key="2">
    <citation type="submission" date="2020-08" db="EMBL/GenBank/DDBJ databases">
        <authorList>
            <person name="Chen M."/>
            <person name="Teng W."/>
            <person name="Zhao L."/>
            <person name="Hu C."/>
            <person name="Zhou Y."/>
            <person name="Han B."/>
            <person name="Song L."/>
            <person name="Shu W."/>
        </authorList>
    </citation>
    <scope>NUCLEOTIDE SEQUENCE</scope>
    <source>
        <strain evidence="1">FACHB-1375</strain>
    </source>
</reference>
<gene>
    <name evidence="1" type="ORF">H6G03_09435</name>
</gene>
<dbReference type="RefSeq" id="WP_190464092.1">
    <property type="nucleotide sequence ID" value="NZ_JACJPW010000019.1"/>
</dbReference>